<gene>
    <name evidence="1" type="ORF">EJ02DRAFT_334819</name>
</gene>
<evidence type="ECO:0000313" key="2">
    <source>
        <dbReference type="Proteomes" id="UP000800038"/>
    </source>
</evidence>
<dbReference type="OrthoDB" id="5355526at2759"/>
<dbReference type="EMBL" id="ML976000">
    <property type="protein sequence ID" value="KAF1947137.1"/>
    <property type="molecule type" value="Genomic_DNA"/>
</dbReference>
<name>A0A6A5TE09_9PLEO</name>
<evidence type="ECO:0000313" key="1">
    <source>
        <dbReference type="EMBL" id="KAF1947137.1"/>
    </source>
</evidence>
<keyword evidence="2" id="KW-1185">Reference proteome</keyword>
<proteinExistence type="predicted"/>
<accession>A0A6A5TE09</accession>
<organism evidence="1 2">
    <name type="scientific">Clathrospora elynae</name>
    <dbReference type="NCBI Taxonomy" id="706981"/>
    <lineage>
        <taxon>Eukaryota</taxon>
        <taxon>Fungi</taxon>
        <taxon>Dikarya</taxon>
        <taxon>Ascomycota</taxon>
        <taxon>Pezizomycotina</taxon>
        <taxon>Dothideomycetes</taxon>
        <taxon>Pleosporomycetidae</taxon>
        <taxon>Pleosporales</taxon>
        <taxon>Diademaceae</taxon>
        <taxon>Clathrospora</taxon>
    </lineage>
</organism>
<dbReference type="AlphaFoldDB" id="A0A6A5TE09"/>
<reference evidence="1" key="1">
    <citation type="journal article" date="2020" name="Stud. Mycol.">
        <title>101 Dothideomycetes genomes: a test case for predicting lifestyles and emergence of pathogens.</title>
        <authorList>
            <person name="Haridas S."/>
            <person name="Albert R."/>
            <person name="Binder M."/>
            <person name="Bloem J."/>
            <person name="Labutti K."/>
            <person name="Salamov A."/>
            <person name="Andreopoulos B."/>
            <person name="Baker S."/>
            <person name="Barry K."/>
            <person name="Bills G."/>
            <person name="Bluhm B."/>
            <person name="Cannon C."/>
            <person name="Castanera R."/>
            <person name="Culley D."/>
            <person name="Daum C."/>
            <person name="Ezra D."/>
            <person name="Gonzalez J."/>
            <person name="Henrissat B."/>
            <person name="Kuo A."/>
            <person name="Liang C."/>
            <person name="Lipzen A."/>
            <person name="Lutzoni F."/>
            <person name="Magnuson J."/>
            <person name="Mondo S."/>
            <person name="Nolan M."/>
            <person name="Ohm R."/>
            <person name="Pangilinan J."/>
            <person name="Park H.-J."/>
            <person name="Ramirez L."/>
            <person name="Alfaro M."/>
            <person name="Sun H."/>
            <person name="Tritt A."/>
            <person name="Yoshinaga Y."/>
            <person name="Zwiers L.-H."/>
            <person name="Turgeon B."/>
            <person name="Goodwin S."/>
            <person name="Spatafora J."/>
            <person name="Crous P."/>
            <person name="Grigoriev I."/>
        </authorList>
    </citation>
    <scope>NUCLEOTIDE SEQUENCE</scope>
    <source>
        <strain evidence="1">CBS 161.51</strain>
    </source>
</reference>
<protein>
    <submittedName>
        <fullName evidence="1">Uncharacterized protein</fullName>
    </submittedName>
</protein>
<dbReference type="Proteomes" id="UP000800038">
    <property type="component" value="Unassembled WGS sequence"/>
</dbReference>
<sequence length="49" mass="5569">MCFRVVEMFPVCGCVYHIHAVDQCPSYGRHPVVDKVIWVGASCQYHGSR</sequence>